<reference evidence="4 5" key="1">
    <citation type="journal article" date="2020" name="Arch. Microbiol.">
        <title>Bradyrhizobium campsiandrae sp. nov., a nitrogen-fixing bacterial strain isolated from a native leguminous tree from the Amazon adapted to flooded conditions.</title>
        <authorList>
            <person name="Cabral Michel D."/>
            <person name="Martins da Costa E."/>
            <person name="Azarias Guimaraes A."/>
            <person name="Soares de Carvalho T."/>
            <person name="Santos de Castro Caputo P."/>
            <person name="Willems A."/>
            <person name="de Souza Moreira F.M."/>
        </authorList>
    </citation>
    <scope>NUCLEOTIDE SEQUENCE [LARGE SCALE GENOMIC DNA]</scope>
    <source>
        <strain evidence="5">INPA 384B</strain>
    </source>
</reference>
<evidence type="ECO:0000256" key="2">
    <source>
        <dbReference type="ARBA" id="ARBA00023002"/>
    </source>
</evidence>
<dbReference type="PROSITE" id="PS00061">
    <property type="entry name" value="ADH_SHORT"/>
    <property type="match status" value="1"/>
</dbReference>
<evidence type="ECO:0000256" key="1">
    <source>
        <dbReference type="ARBA" id="ARBA00006484"/>
    </source>
</evidence>
<dbReference type="CDD" id="cd05233">
    <property type="entry name" value="SDR_c"/>
    <property type="match status" value="1"/>
</dbReference>
<evidence type="ECO:0000313" key="5">
    <source>
        <dbReference type="Proteomes" id="UP000639516"/>
    </source>
</evidence>
<protein>
    <submittedName>
        <fullName evidence="4">SDR family oxidoreductase</fullName>
    </submittedName>
</protein>
<dbReference type="EMBL" id="JAATTO010000012">
    <property type="protein sequence ID" value="MBC9978560.1"/>
    <property type="molecule type" value="Genomic_DNA"/>
</dbReference>
<proteinExistence type="inferred from homology"/>
<dbReference type="PRINTS" id="PR00081">
    <property type="entry name" value="GDHRDH"/>
</dbReference>
<dbReference type="SUPFAM" id="SSF51735">
    <property type="entry name" value="NAD(P)-binding Rossmann-fold domains"/>
    <property type="match status" value="1"/>
</dbReference>
<accession>A0ABR7U3I7</accession>
<dbReference type="SMART" id="SM00822">
    <property type="entry name" value="PKS_KR"/>
    <property type="match status" value="1"/>
</dbReference>
<dbReference type="Gene3D" id="3.40.50.720">
    <property type="entry name" value="NAD(P)-binding Rossmann-like Domain"/>
    <property type="match status" value="1"/>
</dbReference>
<keyword evidence="2" id="KW-0560">Oxidoreductase</keyword>
<dbReference type="Pfam" id="PF13561">
    <property type="entry name" value="adh_short_C2"/>
    <property type="match status" value="1"/>
</dbReference>
<evidence type="ECO:0000313" key="4">
    <source>
        <dbReference type="EMBL" id="MBC9978560.1"/>
    </source>
</evidence>
<evidence type="ECO:0000259" key="3">
    <source>
        <dbReference type="SMART" id="SM00822"/>
    </source>
</evidence>
<dbReference type="InterPro" id="IPR020904">
    <property type="entry name" value="Sc_DH/Rdtase_CS"/>
</dbReference>
<organism evidence="4 5">
    <name type="scientific">Bradyrhizobium campsiandrae</name>
    <dbReference type="NCBI Taxonomy" id="1729892"/>
    <lineage>
        <taxon>Bacteria</taxon>
        <taxon>Pseudomonadati</taxon>
        <taxon>Pseudomonadota</taxon>
        <taxon>Alphaproteobacteria</taxon>
        <taxon>Hyphomicrobiales</taxon>
        <taxon>Nitrobacteraceae</taxon>
        <taxon>Bradyrhizobium</taxon>
    </lineage>
</organism>
<dbReference type="Proteomes" id="UP000639516">
    <property type="component" value="Unassembled WGS sequence"/>
</dbReference>
<keyword evidence="5" id="KW-1185">Reference proteome</keyword>
<dbReference type="InterPro" id="IPR002347">
    <property type="entry name" value="SDR_fam"/>
</dbReference>
<name>A0ABR7U3I7_9BRAD</name>
<gene>
    <name evidence="4" type="ORF">HA482_10060</name>
</gene>
<dbReference type="PANTHER" id="PTHR42760">
    <property type="entry name" value="SHORT-CHAIN DEHYDROGENASES/REDUCTASES FAMILY MEMBER"/>
    <property type="match status" value="1"/>
</dbReference>
<comment type="similarity">
    <text evidence="1">Belongs to the short-chain dehydrogenases/reductases (SDR) family.</text>
</comment>
<comment type="caution">
    <text evidence="4">The sequence shown here is derived from an EMBL/GenBank/DDBJ whole genome shotgun (WGS) entry which is preliminary data.</text>
</comment>
<dbReference type="RefSeq" id="WP_188102695.1">
    <property type="nucleotide sequence ID" value="NZ_JAANIH010000028.1"/>
</dbReference>
<feature type="domain" description="Ketoreductase" evidence="3">
    <location>
        <begin position="7"/>
        <end position="182"/>
    </location>
</feature>
<dbReference type="InterPro" id="IPR036291">
    <property type="entry name" value="NAD(P)-bd_dom_sf"/>
</dbReference>
<dbReference type="PANTHER" id="PTHR42760:SF115">
    <property type="entry name" value="3-OXOACYL-[ACYL-CARRIER-PROTEIN] REDUCTASE FABG"/>
    <property type="match status" value="1"/>
</dbReference>
<sequence>MPRLEGKIAVVTGANSGIGLATAKTFLKEGAARVYVTGRRKSELEAAVKSLGERAIGVQGDVTKPADLDRLYDRVKTEVGHVDAVFANAGYATPAPLGSITEEHIDGLLNTNVKGVIWTVQKALPLMGPGSSIILSASIVASKGFGNWSLYSASKAAVRSFARTWSSDLKGRNIRVNAVSPGVIKTPAWSESGLPKEQVDGFLEFAASITPLSRTGLDEEIAKVVAFLASDESSFMNGSEVFVDGGLAQI</sequence>
<dbReference type="InterPro" id="IPR057326">
    <property type="entry name" value="KR_dom"/>
</dbReference>